<name>A0AAD8V089_9PEZI</name>
<reference evidence="2" key="1">
    <citation type="submission" date="2021-06" db="EMBL/GenBank/DDBJ databases">
        <title>Comparative genomics, transcriptomics and evolutionary studies reveal genomic signatures of adaptation to plant cell wall in hemibiotrophic fungi.</title>
        <authorList>
            <consortium name="DOE Joint Genome Institute"/>
            <person name="Baroncelli R."/>
            <person name="Diaz J.F."/>
            <person name="Benocci T."/>
            <person name="Peng M."/>
            <person name="Battaglia E."/>
            <person name="Haridas S."/>
            <person name="Andreopoulos W."/>
            <person name="Labutti K."/>
            <person name="Pangilinan J."/>
            <person name="Floch G.L."/>
            <person name="Makela M.R."/>
            <person name="Henrissat B."/>
            <person name="Grigoriev I.V."/>
            <person name="Crouch J.A."/>
            <person name="De Vries R.P."/>
            <person name="Sukno S.A."/>
            <person name="Thon M.R."/>
        </authorList>
    </citation>
    <scope>NUCLEOTIDE SEQUENCE</scope>
    <source>
        <strain evidence="2">CBS 125086</strain>
    </source>
</reference>
<feature type="region of interest" description="Disordered" evidence="1">
    <location>
        <begin position="436"/>
        <end position="527"/>
    </location>
</feature>
<dbReference type="GeneID" id="85437020"/>
<dbReference type="PANTHER" id="PTHR31975">
    <property type="entry name" value="BUD SITE SELECTION PROTEIN 7-RELATED"/>
    <property type="match status" value="1"/>
</dbReference>
<dbReference type="EMBL" id="JAHLJV010000074">
    <property type="protein sequence ID" value="KAK1574527.1"/>
    <property type="molecule type" value="Genomic_DNA"/>
</dbReference>
<dbReference type="RefSeq" id="XP_060410045.1">
    <property type="nucleotide sequence ID" value="XM_060552780.1"/>
</dbReference>
<dbReference type="SUPFAM" id="SSF48452">
    <property type="entry name" value="TPR-like"/>
    <property type="match status" value="1"/>
</dbReference>
<dbReference type="InterPro" id="IPR015374">
    <property type="entry name" value="ChAPs"/>
</dbReference>
<sequence>MVAPAVPELTEEILQESVDARTESLLSLRELGPPDLVHLLKHSTRNPGKQLGVYHHVTGVDASSSASLAAYINTLTYREHGQVAQTKISEGLYCCYNAFSRLDMRVHVTIPGTVESYCVDERGDKRKATDDLWLETYLCSVLRAYSYADDGSGETIRKIMGVRRFNPVTNTETEHRFLNAAEQLFFRGWQLGSDSVVQVPNNVSNHLTAGLLKYFQTTGRYASGINLFEKLRDQNVEVSSLLAKVLFMGNEEVEGVRVLHQALKESPMDYVMLDAQAEFLLKKAQTATTPEQKEERLRLALGCADRSTIAAPSEFGTWARLAQVYVAMEDWENALTILNSCPMFTYQDKDAPQMPEPKDVHLPTLPETRLDEIDSEPESRYSEQVDASLLNLRAAVYKGTFKQAYGILTEMTAKIGWDQLLKIRSTVFVMEDEYRSEKQETSHAQRNPSTDGLRGTPDPTTNGDQSDSDSDEDEDEENKSKPTDTESTAETLATNGQKEGEAVEKPTHAIDPGELKGDAENGAQNDDHLSKLNNKRLCERWLDSLFMVLYEDLRVYTIWRTQMAQYRAQSMQYKKSAEEWEILGSLAERLQHADEAVEAYRACLAARFSPKALTGILRVFERNKNTRETVASVIRLVTWQYRWYSEFSPELLHTIRTLIEDEGAVKVRSIIQATSLPQEVLDLTHHYAALCATFRSSGTDG</sequence>
<feature type="compositionally biased region" description="Basic and acidic residues" evidence="1">
    <location>
        <begin position="348"/>
        <end position="361"/>
    </location>
</feature>
<feature type="compositionally biased region" description="Basic and acidic residues" evidence="1">
    <location>
        <begin position="498"/>
        <end position="527"/>
    </location>
</feature>
<dbReference type="Gene3D" id="1.25.40.10">
    <property type="entry name" value="Tetratricopeptide repeat domain"/>
    <property type="match status" value="2"/>
</dbReference>
<feature type="region of interest" description="Disordered" evidence="1">
    <location>
        <begin position="348"/>
        <end position="382"/>
    </location>
</feature>
<evidence type="ECO:0000256" key="1">
    <source>
        <dbReference type="SAM" id="MobiDB-lite"/>
    </source>
</evidence>
<evidence type="ECO:0000313" key="2">
    <source>
        <dbReference type="EMBL" id="KAK1574527.1"/>
    </source>
</evidence>
<dbReference type="PANTHER" id="PTHR31975:SF1">
    <property type="entry name" value="BUD SITE SELECTION PROTEIN 7-RELATED"/>
    <property type="match status" value="1"/>
</dbReference>
<feature type="compositionally biased region" description="Acidic residues" evidence="1">
    <location>
        <begin position="466"/>
        <end position="477"/>
    </location>
</feature>
<evidence type="ECO:0000313" key="3">
    <source>
        <dbReference type="Proteomes" id="UP001230504"/>
    </source>
</evidence>
<protein>
    <submittedName>
        <fullName evidence="2">Chs5p-Arf1p-binding proteins-domain-containing protein</fullName>
    </submittedName>
</protein>
<dbReference type="FunFam" id="1.25.40.10:FF:000146">
    <property type="entry name" value="Clathrin-coated vesiclec protein (Bud7)"/>
    <property type="match status" value="1"/>
</dbReference>
<dbReference type="FunFam" id="1.25.40.10:FF:000149">
    <property type="entry name" value="Clathrin-coated vesiclec protein (Bud7)"/>
    <property type="match status" value="1"/>
</dbReference>
<comment type="caution">
    <text evidence="2">The sequence shown here is derived from an EMBL/GenBank/DDBJ whole genome shotgun (WGS) entry which is preliminary data.</text>
</comment>
<dbReference type="Pfam" id="PF09295">
    <property type="entry name" value="ChAPs"/>
    <property type="match status" value="1"/>
</dbReference>
<dbReference type="GO" id="GO:0034044">
    <property type="term" value="C:exomer complex"/>
    <property type="evidence" value="ECO:0007669"/>
    <property type="project" value="TreeGrafter"/>
</dbReference>
<accession>A0AAD8V089</accession>
<feature type="compositionally biased region" description="Basic and acidic residues" evidence="1">
    <location>
        <begin position="368"/>
        <end position="382"/>
    </location>
</feature>
<dbReference type="AlphaFoldDB" id="A0AAD8V089"/>
<dbReference type="GO" id="GO:0006893">
    <property type="term" value="P:Golgi to plasma membrane transport"/>
    <property type="evidence" value="ECO:0007669"/>
    <property type="project" value="UniProtKB-ARBA"/>
</dbReference>
<dbReference type="InterPro" id="IPR011990">
    <property type="entry name" value="TPR-like_helical_dom_sf"/>
</dbReference>
<dbReference type="Proteomes" id="UP001230504">
    <property type="component" value="Unassembled WGS sequence"/>
</dbReference>
<proteinExistence type="predicted"/>
<organism evidence="2 3">
    <name type="scientific">Colletotrichum navitas</name>
    <dbReference type="NCBI Taxonomy" id="681940"/>
    <lineage>
        <taxon>Eukaryota</taxon>
        <taxon>Fungi</taxon>
        <taxon>Dikarya</taxon>
        <taxon>Ascomycota</taxon>
        <taxon>Pezizomycotina</taxon>
        <taxon>Sordariomycetes</taxon>
        <taxon>Hypocreomycetidae</taxon>
        <taxon>Glomerellales</taxon>
        <taxon>Glomerellaceae</taxon>
        <taxon>Colletotrichum</taxon>
        <taxon>Colletotrichum graminicola species complex</taxon>
    </lineage>
</organism>
<feature type="compositionally biased region" description="Polar residues" evidence="1">
    <location>
        <begin position="485"/>
        <end position="497"/>
    </location>
</feature>
<gene>
    <name evidence="2" type="ORF">LY79DRAFT_365318</name>
</gene>
<keyword evidence="3" id="KW-1185">Reference proteome</keyword>